<organism evidence="1">
    <name type="scientific">bioreactor metagenome</name>
    <dbReference type="NCBI Taxonomy" id="1076179"/>
    <lineage>
        <taxon>unclassified sequences</taxon>
        <taxon>metagenomes</taxon>
        <taxon>ecological metagenomes</taxon>
    </lineage>
</organism>
<name>A0A645F035_9ZZZZ</name>
<dbReference type="AlphaFoldDB" id="A0A645F035"/>
<sequence length="192" mass="21894">MQTPNPDHLGMLTGVRAHSPISFLNSLIIFDEKSGLTLVVSDKYAKQIPQTTPFKFVVYGVNEIIIDLLNNPCKRVIIKPSIRYEEFAEYLMLSDERSLYLTTPKGGYCINIDIWDKLYKVVLSNDKPIVSKAIEYLQKIATGDLFNTDPEVREFVSKNPVLMIKLNELLSMDIHSRLFILNLLKLVCNEAV</sequence>
<gene>
    <name evidence="1" type="ORF">SDC9_154936</name>
</gene>
<evidence type="ECO:0000313" key="1">
    <source>
        <dbReference type="EMBL" id="MPN07665.1"/>
    </source>
</evidence>
<comment type="caution">
    <text evidence="1">The sequence shown here is derived from an EMBL/GenBank/DDBJ whole genome shotgun (WGS) entry which is preliminary data.</text>
</comment>
<protein>
    <submittedName>
        <fullName evidence="1">Uncharacterized protein</fullName>
    </submittedName>
</protein>
<proteinExistence type="predicted"/>
<accession>A0A645F035</accession>
<reference evidence="1" key="1">
    <citation type="submission" date="2019-08" db="EMBL/GenBank/DDBJ databases">
        <authorList>
            <person name="Kucharzyk K."/>
            <person name="Murdoch R.W."/>
            <person name="Higgins S."/>
            <person name="Loffler F."/>
        </authorList>
    </citation>
    <scope>NUCLEOTIDE SEQUENCE</scope>
</reference>
<dbReference type="EMBL" id="VSSQ01053665">
    <property type="protein sequence ID" value="MPN07665.1"/>
    <property type="molecule type" value="Genomic_DNA"/>
</dbReference>